<protein>
    <submittedName>
        <fullName evidence="1">Uncharacterized protein</fullName>
    </submittedName>
</protein>
<keyword evidence="2" id="KW-1185">Reference proteome</keyword>
<evidence type="ECO:0000313" key="2">
    <source>
        <dbReference type="Proteomes" id="UP000231791"/>
    </source>
</evidence>
<dbReference type="Proteomes" id="UP000231791">
    <property type="component" value="Chromosome"/>
</dbReference>
<gene>
    <name evidence="1" type="ORF">SLAV_13905</name>
</gene>
<proteinExistence type="predicted"/>
<name>A0A2K8PD18_STRLA</name>
<reference evidence="1 2" key="1">
    <citation type="submission" date="2017-11" db="EMBL/GenBank/DDBJ databases">
        <title>Complete genome sequence of Streptomyces lavendulae subsp. lavendulae CCM 3239 (formerly 'Streptomyces aureofaciens CCM 3239'), the producer of the angucycline-type antibiotic auricin.</title>
        <authorList>
            <person name="Busche T."/>
            <person name="Novakova R."/>
            <person name="Al'Dilaimi A."/>
            <person name="Homerova D."/>
            <person name="Feckova L."/>
            <person name="Rezuchova B."/>
            <person name="Mingyar E."/>
            <person name="Csolleiova D."/>
            <person name="Bekeova C."/>
            <person name="Winkler A."/>
            <person name="Sevcikova B."/>
            <person name="Kalinowski J."/>
            <person name="Kormanec J."/>
            <person name="Ruckert C."/>
        </authorList>
    </citation>
    <scope>NUCLEOTIDE SEQUENCE [LARGE SCALE GENOMIC DNA]</scope>
    <source>
        <strain evidence="1 2">CCM 3239</strain>
    </source>
</reference>
<dbReference type="AlphaFoldDB" id="A0A2K8PD18"/>
<organism evidence="1 2">
    <name type="scientific">Streptomyces lavendulae subsp. lavendulae</name>
    <dbReference type="NCBI Taxonomy" id="58340"/>
    <lineage>
        <taxon>Bacteria</taxon>
        <taxon>Bacillati</taxon>
        <taxon>Actinomycetota</taxon>
        <taxon>Actinomycetes</taxon>
        <taxon>Kitasatosporales</taxon>
        <taxon>Streptomycetaceae</taxon>
        <taxon>Streptomyces</taxon>
    </lineage>
</organism>
<evidence type="ECO:0000313" key="1">
    <source>
        <dbReference type="EMBL" id="ATZ24637.1"/>
    </source>
</evidence>
<sequence>MTNIGRERLRNALDQNHSFRGAACDTSPLLPPDGLRFV</sequence>
<accession>A0A2K8PD18</accession>
<dbReference type="KEGG" id="slx:SLAV_13905"/>
<dbReference type="EMBL" id="CP024985">
    <property type="protein sequence ID" value="ATZ24637.1"/>
    <property type="molecule type" value="Genomic_DNA"/>
</dbReference>